<feature type="domain" description="Cytochrome b/b6 C-terminal region profile" evidence="11">
    <location>
        <begin position="113"/>
        <end position="247"/>
    </location>
</feature>
<evidence type="ECO:0000256" key="7">
    <source>
        <dbReference type="ARBA" id="ARBA00022989"/>
    </source>
</evidence>
<evidence type="ECO:0000256" key="10">
    <source>
        <dbReference type="SAM" id="Phobius"/>
    </source>
</evidence>
<dbReference type="SUPFAM" id="SSF81648">
    <property type="entry name" value="a domain/subunit of cytochrome bc1 complex (Ubiquinol-cytochrome c reductase)"/>
    <property type="match status" value="1"/>
</dbReference>
<gene>
    <name evidence="12" type="ORF">LCGC14_2317070</name>
</gene>
<dbReference type="GO" id="GO:0009055">
    <property type="term" value="F:electron transfer activity"/>
    <property type="evidence" value="ECO:0007669"/>
    <property type="project" value="InterPro"/>
</dbReference>
<evidence type="ECO:0000313" key="12">
    <source>
        <dbReference type="EMBL" id="KKL49284.1"/>
    </source>
</evidence>
<dbReference type="InterPro" id="IPR027387">
    <property type="entry name" value="Cytb/b6-like_sf"/>
</dbReference>
<feature type="transmembrane region" description="Helical" evidence="10">
    <location>
        <begin position="299"/>
        <end position="321"/>
    </location>
</feature>
<feature type="transmembrane region" description="Helical" evidence="10">
    <location>
        <begin position="48"/>
        <end position="68"/>
    </location>
</feature>
<evidence type="ECO:0000256" key="9">
    <source>
        <dbReference type="ARBA" id="ARBA00023136"/>
    </source>
</evidence>
<reference evidence="12" key="1">
    <citation type="journal article" date="2015" name="Nature">
        <title>Complex archaea that bridge the gap between prokaryotes and eukaryotes.</title>
        <authorList>
            <person name="Spang A."/>
            <person name="Saw J.H."/>
            <person name="Jorgensen S.L."/>
            <person name="Zaremba-Niedzwiedzka K."/>
            <person name="Martijn J."/>
            <person name="Lind A.E."/>
            <person name="van Eijk R."/>
            <person name="Schleper C."/>
            <person name="Guy L."/>
            <person name="Ettema T.J."/>
        </authorList>
    </citation>
    <scope>NUCLEOTIDE SEQUENCE</scope>
</reference>
<evidence type="ECO:0000256" key="2">
    <source>
        <dbReference type="ARBA" id="ARBA00022448"/>
    </source>
</evidence>
<evidence type="ECO:0000256" key="3">
    <source>
        <dbReference type="ARBA" id="ARBA00022617"/>
    </source>
</evidence>
<dbReference type="EMBL" id="LAZR01033012">
    <property type="protein sequence ID" value="KKL49284.1"/>
    <property type="molecule type" value="Genomic_DNA"/>
</dbReference>
<accession>A0A0F9CJK8</accession>
<evidence type="ECO:0000256" key="1">
    <source>
        <dbReference type="ARBA" id="ARBA00004141"/>
    </source>
</evidence>
<comment type="caution">
    <text evidence="12">The sequence shown here is derived from an EMBL/GenBank/DDBJ whole genome shotgun (WGS) entry which is preliminary data.</text>
</comment>
<feature type="transmembrane region" description="Helical" evidence="10">
    <location>
        <begin position="132"/>
        <end position="154"/>
    </location>
</feature>
<keyword evidence="4 10" id="KW-0812">Transmembrane</keyword>
<keyword evidence="7 10" id="KW-1133">Transmembrane helix</keyword>
<keyword evidence="8" id="KW-0408">Iron</keyword>
<evidence type="ECO:0000256" key="4">
    <source>
        <dbReference type="ARBA" id="ARBA00022692"/>
    </source>
</evidence>
<protein>
    <recommendedName>
        <fullName evidence="11">Cytochrome b/b6 C-terminal region profile domain-containing protein</fullName>
    </recommendedName>
</protein>
<evidence type="ECO:0000256" key="6">
    <source>
        <dbReference type="ARBA" id="ARBA00022982"/>
    </source>
</evidence>
<evidence type="ECO:0000256" key="8">
    <source>
        <dbReference type="ARBA" id="ARBA00023004"/>
    </source>
</evidence>
<dbReference type="GO" id="GO:0046872">
    <property type="term" value="F:metal ion binding"/>
    <property type="evidence" value="ECO:0007669"/>
    <property type="project" value="UniProtKB-KW"/>
</dbReference>
<feature type="transmembrane region" description="Helical" evidence="10">
    <location>
        <begin position="231"/>
        <end position="250"/>
    </location>
</feature>
<feature type="transmembrane region" description="Helical" evidence="10">
    <location>
        <begin position="16"/>
        <end position="36"/>
    </location>
</feature>
<keyword evidence="3" id="KW-0349">Heme</keyword>
<dbReference type="InterPro" id="IPR036150">
    <property type="entry name" value="Cyt_b/b6_C_sf"/>
</dbReference>
<proteinExistence type="predicted"/>
<dbReference type="Pfam" id="PF00032">
    <property type="entry name" value="Cytochrom_B_C"/>
    <property type="match status" value="1"/>
</dbReference>
<sequence>MELIKSIINILSGPPIMFTLVMAVFFFIFPPADWFVKWNKKFHINKLWTAKGGITIFLVLVAFFVFGLFDENFRLIMIKPDNVPIPGLIFLTVFFLWFSMKQATKNDQRLKDGGKPVEHIDAEEKVLVWPDLVYIELIAIVLCTALLFVWSVGISAPLEGPANPTNSPNPSKAPWYFLGLQESLVYFDPWLAGVVLPTLIILGLMAIPYIDVNDKHSGYFCFEGRKMAISLFMFGWLVLWVLLIVVGTALRGPNWNFFGPFEQWDIFKLEPLMNVNLSEYIYIGLLKRPLPENILIREMWGFFLVLGYFLFLPPVLAKTALKNLHKKLGNFRYSVFIILLLSMFFLPAKMYLRWLFNLKYIIAIPEFFFNI</sequence>
<evidence type="ECO:0000256" key="5">
    <source>
        <dbReference type="ARBA" id="ARBA00022723"/>
    </source>
</evidence>
<keyword evidence="5" id="KW-0479">Metal-binding</keyword>
<organism evidence="12">
    <name type="scientific">marine sediment metagenome</name>
    <dbReference type="NCBI Taxonomy" id="412755"/>
    <lineage>
        <taxon>unclassified sequences</taxon>
        <taxon>metagenomes</taxon>
        <taxon>ecological metagenomes</taxon>
    </lineage>
</organism>
<dbReference type="Gene3D" id="1.20.810.10">
    <property type="entry name" value="Cytochrome Bc1 Complex, Chain C"/>
    <property type="match status" value="1"/>
</dbReference>
<name>A0A0F9CJK8_9ZZZZ</name>
<dbReference type="InterPro" id="IPR005798">
    <property type="entry name" value="Cyt_b/b6_C"/>
</dbReference>
<keyword evidence="6" id="KW-0249">Electron transport</keyword>
<comment type="subcellular location">
    <subcellularLocation>
        <location evidence="1">Membrane</location>
        <topology evidence="1">Multi-pass membrane protein</topology>
    </subcellularLocation>
</comment>
<dbReference type="GO" id="GO:0016491">
    <property type="term" value="F:oxidoreductase activity"/>
    <property type="evidence" value="ECO:0007669"/>
    <property type="project" value="InterPro"/>
</dbReference>
<feature type="transmembrane region" description="Helical" evidence="10">
    <location>
        <begin position="190"/>
        <end position="210"/>
    </location>
</feature>
<feature type="transmembrane region" description="Helical" evidence="10">
    <location>
        <begin position="333"/>
        <end position="352"/>
    </location>
</feature>
<dbReference type="PROSITE" id="PS51003">
    <property type="entry name" value="CYTB_CTER"/>
    <property type="match status" value="1"/>
</dbReference>
<dbReference type="AlphaFoldDB" id="A0A0F9CJK8"/>
<dbReference type="GO" id="GO:0016020">
    <property type="term" value="C:membrane"/>
    <property type="evidence" value="ECO:0007669"/>
    <property type="project" value="UniProtKB-SubCell"/>
</dbReference>
<evidence type="ECO:0000259" key="11">
    <source>
        <dbReference type="PROSITE" id="PS51003"/>
    </source>
</evidence>
<keyword evidence="9 10" id="KW-0472">Membrane</keyword>
<keyword evidence="2" id="KW-0813">Transport</keyword>